<comment type="catalytic activity">
    <reaction evidence="6 7">
        <text>alpha-D-glucose 1-phosphate + UTP + H(+) = UDP-alpha-D-glucose + diphosphate</text>
        <dbReference type="Rhea" id="RHEA:19889"/>
        <dbReference type="ChEBI" id="CHEBI:15378"/>
        <dbReference type="ChEBI" id="CHEBI:33019"/>
        <dbReference type="ChEBI" id="CHEBI:46398"/>
        <dbReference type="ChEBI" id="CHEBI:58601"/>
        <dbReference type="ChEBI" id="CHEBI:58885"/>
        <dbReference type="EC" id="2.7.7.9"/>
    </reaction>
</comment>
<organism evidence="10 11">
    <name type="scientific">Lentinula guzmanii</name>
    <dbReference type="NCBI Taxonomy" id="2804957"/>
    <lineage>
        <taxon>Eukaryota</taxon>
        <taxon>Fungi</taxon>
        <taxon>Dikarya</taxon>
        <taxon>Basidiomycota</taxon>
        <taxon>Agaricomycotina</taxon>
        <taxon>Agaricomycetes</taxon>
        <taxon>Agaricomycetidae</taxon>
        <taxon>Agaricales</taxon>
        <taxon>Marasmiineae</taxon>
        <taxon>Omphalotaceae</taxon>
        <taxon>Lentinula</taxon>
    </lineage>
</organism>
<dbReference type="Gene3D" id="3.90.550.10">
    <property type="entry name" value="Spore Coat Polysaccharide Biosynthesis Protein SpsA, Chain A"/>
    <property type="match status" value="1"/>
</dbReference>
<keyword evidence="5 7" id="KW-0548">Nucleotidyltransferase</keyword>
<evidence type="ECO:0000256" key="3">
    <source>
        <dbReference type="ARBA" id="ARBA00012415"/>
    </source>
</evidence>
<dbReference type="InterPro" id="IPR002618">
    <property type="entry name" value="UDPGP_fam"/>
</dbReference>
<dbReference type="SUPFAM" id="SSF53448">
    <property type="entry name" value="Nucleotide-diphospho-sugar transferases"/>
    <property type="match status" value="1"/>
</dbReference>
<evidence type="ECO:0000313" key="11">
    <source>
        <dbReference type="Proteomes" id="UP001176059"/>
    </source>
</evidence>
<evidence type="ECO:0000256" key="2">
    <source>
        <dbReference type="ARBA" id="ARBA00010401"/>
    </source>
</evidence>
<gene>
    <name evidence="10" type="ORF">DFJ43DRAFT_204673</name>
</gene>
<evidence type="ECO:0000256" key="7">
    <source>
        <dbReference type="PIRNR" id="PIRNR000806"/>
    </source>
</evidence>
<dbReference type="InterPro" id="IPR029044">
    <property type="entry name" value="Nucleotide-diphossugar_trans"/>
</dbReference>
<keyword evidence="4 7" id="KW-0808">Transferase</keyword>
<feature type="binding site" evidence="9">
    <location>
        <position position="384"/>
    </location>
    <ligand>
        <name>UTP</name>
        <dbReference type="ChEBI" id="CHEBI:46398"/>
    </ligand>
</feature>
<evidence type="ECO:0000256" key="1">
    <source>
        <dbReference type="ARBA" id="ARBA00003449"/>
    </source>
</evidence>
<proteinExistence type="inferred from homology"/>
<feature type="binding site" evidence="9">
    <location>
        <position position="214"/>
    </location>
    <ligand>
        <name>UTP</name>
        <dbReference type="ChEBI" id="CHEBI:46398"/>
    </ligand>
</feature>
<dbReference type="Pfam" id="PF01704">
    <property type="entry name" value="UDPGP"/>
    <property type="match status" value="1"/>
</dbReference>
<reference evidence="10" key="2">
    <citation type="journal article" date="2023" name="Proc. Natl. Acad. Sci. U.S.A.">
        <title>A global phylogenomic analysis of the shiitake genus Lentinula.</title>
        <authorList>
            <person name="Sierra-Patev S."/>
            <person name="Min B."/>
            <person name="Naranjo-Ortiz M."/>
            <person name="Looney B."/>
            <person name="Konkel Z."/>
            <person name="Slot J.C."/>
            <person name="Sakamoto Y."/>
            <person name="Steenwyk J.L."/>
            <person name="Rokas A."/>
            <person name="Carro J."/>
            <person name="Camarero S."/>
            <person name="Ferreira P."/>
            <person name="Molpeceres G."/>
            <person name="Ruiz-Duenas F.J."/>
            <person name="Serrano A."/>
            <person name="Henrissat B."/>
            <person name="Drula E."/>
            <person name="Hughes K.W."/>
            <person name="Mata J.L."/>
            <person name="Ishikawa N.K."/>
            <person name="Vargas-Isla R."/>
            <person name="Ushijima S."/>
            <person name="Smith C.A."/>
            <person name="Donoghue J."/>
            <person name="Ahrendt S."/>
            <person name="Andreopoulos W."/>
            <person name="He G."/>
            <person name="LaButti K."/>
            <person name="Lipzen A."/>
            <person name="Ng V."/>
            <person name="Riley R."/>
            <person name="Sandor L."/>
            <person name="Barry K."/>
            <person name="Martinez A.T."/>
            <person name="Xiao Y."/>
            <person name="Gibbons J.G."/>
            <person name="Terashima K."/>
            <person name="Grigoriev I.V."/>
            <person name="Hibbett D."/>
        </authorList>
    </citation>
    <scope>NUCLEOTIDE SEQUENCE</scope>
    <source>
        <strain evidence="10">ET3784</strain>
    </source>
</reference>
<dbReference type="GO" id="GO:0006011">
    <property type="term" value="P:UDP-alpha-D-glucose metabolic process"/>
    <property type="evidence" value="ECO:0007669"/>
    <property type="project" value="UniProtKB-UniRule"/>
</dbReference>
<feature type="binding site" evidence="9">
    <location>
        <position position="185"/>
    </location>
    <ligand>
        <name>UTP</name>
        <dbReference type="ChEBI" id="CHEBI:46398"/>
    </ligand>
</feature>
<sequence>MPFFSYSTPSLRKRFNKSARLNASPKTMSSEIDRLLTTLSDPAARKGFEMEMVSFKQMFSRYSSCKEQGTRLDWDRISPPLPDQLVEYNNLTRQADSASLNKLAVLKVNGGLGTSMGIKGAKSALEVKDGLTFLDLIVQQIQHLNTTMHTDVPLVVMTSFKTQVDTIKVIKKYINDPVRILTFNQSRYPRVFRDTMLPCPRTADDENRTWYPPGHGDLFLSLRRSGVLEQLLSEGKEYLFVSNSDNLGAVVDPVILQHLFESESEFLMEVTAKTKGDLKGGTLVNYDGSLRLLELGQVPFEHIEDFKSAFNFRTLNTNNLWINLKALKRILDNVGLDLDIIEKSRYLDNGKVVIQLETAAGSVIKHFEKAHGVIVPRARFLPVKNCADLLLIRSDIYQIENGSLRPNDHRPFQTTPTVKLSDNFRSVDELDSRFKTIPSMLELDHLTVTGDVRFGRACDLRGTVIVAATEGQRIDIPDGSVLENRLLAGNLNMIEL</sequence>
<comment type="similarity">
    <text evidence="2 7">Belongs to the UDPGP type 1 family.</text>
</comment>
<accession>A0AA38MUP9</accession>
<name>A0AA38MUP9_9AGAR</name>
<dbReference type="AlphaFoldDB" id="A0AA38MUP9"/>
<comment type="function">
    <text evidence="1">Plays a central role as a glucosyl donor in cellular metabolic pathways.</text>
</comment>
<evidence type="ECO:0000256" key="8">
    <source>
        <dbReference type="PIRSR" id="PIRSR000806-1"/>
    </source>
</evidence>
<feature type="binding site" evidence="8">
    <location>
        <position position="215"/>
    </location>
    <ligand>
        <name>substrate</name>
    </ligand>
</feature>
<evidence type="ECO:0000256" key="9">
    <source>
        <dbReference type="PIRSR" id="PIRSR000806-2"/>
    </source>
</evidence>
<dbReference type="FunFam" id="2.160.10.10:FF:000001">
    <property type="entry name" value="UTP--glucose-1-phosphate uridylyltransferase"/>
    <property type="match status" value="1"/>
</dbReference>
<dbReference type="GO" id="GO:0003983">
    <property type="term" value="F:UTP:glucose-1-phosphate uridylyltransferase activity"/>
    <property type="evidence" value="ECO:0007669"/>
    <property type="project" value="UniProtKB-EC"/>
</dbReference>
<evidence type="ECO:0000256" key="6">
    <source>
        <dbReference type="ARBA" id="ARBA00048128"/>
    </source>
</evidence>
<dbReference type="PANTHER" id="PTHR43511">
    <property type="match status" value="1"/>
</dbReference>
<dbReference type="FunFam" id="3.90.550.10:FF:000002">
    <property type="entry name" value="UTP--glucose-1-phosphate uridylyltransferase"/>
    <property type="match status" value="1"/>
</dbReference>
<feature type="binding site" evidence="9">
    <location>
        <position position="245"/>
    </location>
    <ligand>
        <name>UTP</name>
        <dbReference type="ChEBI" id="CHEBI:46398"/>
    </ligand>
</feature>
<keyword evidence="11" id="KW-1185">Reference proteome</keyword>
<evidence type="ECO:0000256" key="4">
    <source>
        <dbReference type="ARBA" id="ARBA00022679"/>
    </source>
</evidence>
<evidence type="ECO:0000313" key="10">
    <source>
        <dbReference type="EMBL" id="KAJ3733469.1"/>
    </source>
</evidence>
<dbReference type="PIRSF" id="PIRSF000806">
    <property type="entry name" value="UDPGP"/>
    <property type="match status" value="1"/>
</dbReference>
<dbReference type="Gene3D" id="2.160.10.10">
    <property type="entry name" value="Hexapeptide repeat proteins"/>
    <property type="match status" value="1"/>
</dbReference>
<reference evidence="10" key="1">
    <citation type="submission" date="2022-08" db="EMBL/GenBank/DDBJ databases">
        <authorList>
            <consortium name="DOE Joint Genome Institute"/>
            <person name="Min B."/>
            <person name="Sierra-Patev S."/>
            <person name="Naranjo-Ortiz M."/>
            <person name="Looney B."/>
            <person name="Konkel Z."/>
            <person name="Slot J.C."/>
            <person name="Sakamoto Y."/>
            <person name="Steenwyk J.L."/>
            <person name="Rokas A."/>
            <person name="Carro J."/>
            <person name="Camarero S."/>
            <person name="Ferreira P."/>
            <person name="Molpeceres G."/>
            <person name="Ruiz-duenas F.J."/>
            <person name="Serrano A."/>
            <person name="Henrissat B."/>
            <person name="Drula E."/>
            <person name="Hughes K.W."/>
            <person name="Mata J.L."/>
            <person name="Ishikawa N.K."/>
            <person name="Vargas-Isla R."/>
            <person name="Ushijima S."/>
            <person name="Smith C.A."/>
            <person name="Ahrendt S."/>
            <person name="Andreopoulos W."/>
            <person name="He G."/>
            <person name="LaButti K."/>
            <person name="Lipzen A."/>
            <person name="Ng V."/>
            <person name="Riley R."/>
            <person name="Sandor L."/>
            <person name="Barry K."/>
            <person name="Martinez A.T."/>
            <person name="Xiao Y."/>
            <person name="Gibbons J.G."/>
            <person name="Terashima K."/>
            <person name="Hibbett D.S."/>
            <person name="Grigoriev I.V."/>
        </authorList>
    </citation>
    <scope>NUCLEOTIDE SEQUENCE</scope>
    <source>
        <strain evidence="10">ET3784</strain>
    </source>
</reference>
<feature type="binding site" evidence="9">
    <location>
        <position position="122"/>
    </location>
    <ligand>
        <name>UTP</name>
        <dbReference type="ChEBI" id="CHEBI:46398"/>
    </ligand>
</feature>
<protein>
    <recommendedName>
        <fullName evidence="3 7">UTP--glucose-1-phosphate uridylyltransferase</fullName>
        <ecNumber evidence="3 7">2.7.7.9</ecNumber>
    </recommendedName>
</protein>
<dbReference type="Proteomes" id="UP001176059">
    <property type="component" value="Unassembled WGS sequence"/>
</dbReference>
<dbReference type="CDD" id="cd00897">
    <property type="entry name" value="UGPase_euk"/>
    <property type="match status" value="1"/>
</dbReference>
<evidence type="ECO:0000256" key="5">
    <source>
        <dbReference type="ARBA" id="ARBA00022695"/>
    </source>
</evidence>
<dbReference type="EC" id="2.7.7.9" evidence="3 7"/>
<dbReference type="InterPro" id="IPR016267">
    <property type="entry name" value="UDPGP_trans"/>
</dbReference>
<comment type="caution">
    <text evidence="10">The sequence shown here is derived from an EMBL/GenBank/DDBJ whole genome shotgun (WGS) entry which is preliminary data.</text>
</comment>
<dbReference type="EMBL" id="JANVFO010000017">
    <property type="protein sequence ID" value="KAJ3733469.1"/>
    <property type="molecule type" value="Genomic_DNA"/>
</dbReference>